<name>A0AAP2DBQ2_9BACT</name>
<organism evidence="1 2">
    <name type="scientific">Dawidia soli</name>
    <dbReference type="NCBI Taxonomy" id="2782352"/>
    <lineage>
        <taxon>Bacteria</taxon>
        <taxon>Pseudomonadati</taxon>
        <taxon>Bacteroidota</taxon>
        <taxon>Cytophagia</taxon>
        <taxon>Cytophagales</taxon>
        <taxon>Chryseotaleaceae</taxon>
        <taxon>Dawidia</taxon>
    </lineage>
</organism>
<proteinExistence type="predicted"/>
<accession>A0AAP2DBQ2</accession>
<dbReference type="EMBL" id="JAHESC010000035">
    <property type="protein sequence ID" value="MBT1689073.1"/>
    <property type="molecule type" value="Genomic_DNA"/>
</dbReference>
<dbReference type="Proteomes" id="UP001319180">
    <property type="component" value="Unassembled WGS sequence"/>
</dbReference>
<dbReference type="AlphaFoldDB" id="A0AAP2DBQ2"/>
<evidence type="ECO:0000313" key="2">
    <source>
        <dbReference type="Proteomes" id="UP001319180"/>
    </source>
</evidence>
<gene>
    <name evidence="1" type="ORF">KK078_21080</name>
</gene>
<dbReference type="RefSeq" id="WP_254092298.1">
    <property type="nucleotide sequence ID" value="NZ_JAHESC010000035.1"/>
</dbReference>
<evidence type="ECO:0000313" key="1">
    <source>
        <dbReference type="EMBL" id="MBT1689073.1"/>
    </source>
</evidence>
<sequence length="140" mass="16398">MNDNVMTDTISDLNRKFSLQEYKKLRPALRATFQSDLKKTLARLKNGYTIKMLEDDYLFSLTATRASFSMMQMINEYREVSHRLGHSWNSAQENAENTRSKREIRDKVLEGLFQSRGLLFNRVDDRTIAVDPEILSQLMK</sequence>
<keyword evidence="2" id="KW-1185">Reference proteome</keyword>
<reference evidence="1 2" key="1">
    <citation type="submission" date="2021-05" db="EMBL/GenBank/DDBJ databases">
        <title>A Polyphasic approach of four new species of the genus Ohtaekwangia: Ohtaekwangia histidinii sp. nov., Ohtaekwangia cretensis sp. nov., Ohtaekwangia indiensis sp. nov., Ohtaekwangia reichenbachii sp. nov. from diverse environment.</title>
        <authorList>
            <person name="Octaviana S."/>
        </authorList>
    </citation>
    <scope>NUCLEOTIDE SEQUENCE [LARGE SCALE GENOMIC DNA]</scope>
    <source>
        <strain evidence="1 2">PWU37</strain>
    </source>
</reference>
<comment type="caution">
    <text evidence="1">The sequence shown here is derived from an EMBL/GenBank/DDBJ whole genome shotgun (WGS) entry which is preliminary data.</text>
</comment>
<protein>
    <submittedName>
        <fullName evidence="1">Uncharacterized protein</fullName>
    </submittedName>
</protein>